<dbReference type="InterPro" id="IPR036390">
    <property type="entry name" value="WH_DNA-bd_sf"/>
</dbReference>
<reference evidence="5 6" key="1">
    <citation type="submission" date="2018-05" db="EMBL/GenBank/DDBJ databases">
        <title>Complete genome sequence of Arcticibacterium luteifluviistationis SM1504T, a cytophagaceae bacterium isolated from Arctic surface seawater.</title>
        <authorList>
            <person name="Li Y."/>
            <person name="Qin Q.-L."/>
        </authorList>
    </citation>
    <scope>NUCLEOTIDE SEQUENCE [LARGE SCALE GENOMIC DNA]</scope>
    <source>
        <strain evidence="5 6">SM1504</strain>
    </source>
</reference>
<proteinExistence type="predicted"/>
<evidence type="ECO:0000256" key="1">
    <source>
        <dbReference type="ARBA" id="ARBA00023015"/>
    </source>
</evidence>
<dbReference type="RefSeq" id="WP_111373274.1">
    <property type="nucleotide sequence ID" value="NZ_CP029480.1"/>
</dbReference>
<keyword evidence="3" id="KW-0804">Transcription</keyword>
<dbReference type="PRINTS" id="PR00598">
    <property type="entry name" value="HTHMARR"/>
</dbReference>
<dbReference type="SUPFAM" id="SSF46785">
    <property type="entry name" value="Winged helix' DNA-binding domain"/>
    <property type="match status" value="1"/>
</dbReference>
<dbReference type="PROSITE" id="PS01117">
    <property type="entry name" value="HTH_MARR_1"/>
    <property type="match status" value="1"/>
</dbReference>
<keyword evidence="2" id="KW-0238">DNA-binding</keyword>
<dbReference type="Gene3D" id="1.10.10.10">
    <property type="entry name" value="Winged helix-like DNA-binding domain superfamily/Winged helix DNA-binding domain"/>
    <property type="match status" value="1"/>
</dbReference>
<accession>A0A2Z4GF24</accession>
<dbReference type="GO" id="GO:0003677">
    <property type="term" value="F:DNA binding"/>
    <property type="evidence" value="ECO:0007669"/>
    <property type="project" value="UniProtKB-KW"/>
</dbReference>
<dbReference type="KEGG" id="als:DJ013_17705"/>
<dbReference type="Pfam" id="PF01047">
    <property type="entry name" value="MarR"/>
    <property type="match status" value="1"/>
</dbReference>
<evidence type="ECO:0000256" key="2">
    <source>
        <dbReference type="ARBA" id="ARBA00023125"/>
    </source>
</evidence>
<dbReference type="Proteomes" id="UP000249873">
    <property type="component" value="Chromosome"/>
</dbReference>
<dbReference type="PROSITE" id="PS50995">
    <property type="entry name" value="HTH_MARR_2"/>
    <property type="match status" value="1"/>
</dbReference>
<dbReference type="SMART" id="SM00347">
    <property type="entry name" value="HTH_MARR"/>
    <property type="match status" value="1"/>
</dbReference>
<protein>
    <submittedName>
        <fullName evidence="5">MarR family transcriptional regulator</fullName>
    </submittedName>
</protein>
<evidence type="ECO:0000259" key="4">
    <source>
        <dbReference type="PROSITE" id="PS50995"/>
    </source>
</evidence>
<evidence type="ECO:0000256" key="3">
    <source>
        <dbReference type="ARBA" id="ARBA00023163"/>
    </source>
</evidence>
<dbReference type="PANTHER" id="PTHR42756">
    <property type="entry name" value="TRANSCRIPTIONAL REGULATOR, MARR"/>
    <property type="match status" value="1"/>
</dbReference>
<keyword evidence="6" id="KW-1185">Reference proteome</keyword>
<evidence type="ECO:0000313" key="5">
    <source>
        <dbReference type="EMBL" id="AWV99906.1"/>
    </source>
</evidence>
<dbReference type="GO" id="GO:0003700">
    <property type="term" value="F:DNA-binding transcription factor activity"/>
    <property type="evidence" value="ECO:0007669"/>
    <property type="project" value="InterPro"/>
</dbReference>
<name>A0A2Z4GF24_9BACT</name>
<dbReference type="PANTHER" id="PTHR42756:SF1">
    <property type="entry name" value="TRANSCRIPTIONAL REPRESSOR OF EMRAB OPERON"/>
    <property type="match status" value="1"/>
</dbReference>
<dbReference type="OrthoDB" id="1467380at2"/>
<keyword evidence="1" id="KW-0805">Transcription regulation</keyword>
<dbReference type="EMBL" id="CP029480">
    <property type="protein sequence ID" value="AWV99906.1"/>
    <property type="molecule type" value="Genomic_DNA"/>
</dbReference>
<gene>
    <name evidence="5" type="ORF">DJ013_17705</name>
</gene>
<sequence length="155" mass="17647">MKKEETIDFHIKWTWHAVSRMYNVYAAQNDMTMSIGYVLLNIDLEHGTPATKIGPSIGMEPRSLTRMLKSLEAKGWIYRETDVKDKRFVNVFLTEKGKAKRSFAREGVIAFNNAINEVIPQKDLTVFIEVLDKIKETVEKQASDPKAGIMALDLA</sequence>
<evidence type="ECO:0000313" key="6">
    <source>
        <dbReference type="Proteomes" id="UP000249873"/>
    </source>
</evidence>
<dbReference type="AlphaFoldDB" id="A0A2Z4GF24"/>
<organism evidence="5 6">
    <name type="scientific">Arcticibacterium luteifluviistationis</name>
    <dbReference type="NCBI Taxonomy" id="1784714"/>
    <lineage>
        <taxon>Bacteria</taxon>
        <taxon>Pseudomonadati</taxon>
        <taxon>Bacteroidota</taxon>
        <taxon>Cytophagia</taxon>
        <taxon>Cytophagales</taxon>
        <taxon>Leadbetterellaceae</taxon>
        <taxon>Arcticibacterium</taxon>
    </lineage>
</organism>
<dbReference type="InterPro" id="IPR000835">
    <property type="entry name" value="HTH_MarR-typ"/>
</dbReference>
<dbReference type="InterPro" id="IPR023187">
    <property type="entry name" value="Tscrpt_reg_MarR-type_CS"/>
</dbReference>
<feature type="domain" description="HTH marR-type" evidence="4">
    <location>
        <begin position="1"/>
        <end position="136"/>
    </location>
</feature>
<dbReference type="InterPro" id="IPR036388">
    <property type="entry name" value="WH-like_DNA-bd_sf"/>
</dbReference>